<comment type="caution">
    <text evidence="1">The sequence shown here is derived from an EMBL/GenBank/DDBJ whole genome shotgun (WGS) entry which is preliminary data.</text>
</comment>
<sequence length="161" mass="17143">MPSLRVRSGKQGEVQHRKWADCHMAPAQLAILPWESARLPTAPAFPAMNLPVQLIPLTTVRCGDYARCFSFGGETAAHTRPAFRLAFPLHRSGLGLGDEGQTPGQHAVSAGTRSILPPVSSASLGLDPPRARVWLAGPPCRSAGCLQLQPNGSHFALVPLI</sequence>
<dbReference type="EMBL" id="JACAGB010000002">
    <property type="protein sequence ID" value="KAF6382496.1"/>
    <property type="molecule type" value="Genomic_DNA"/>
</dbReference>
<reference evidence="1 2" key="1">
    <citation type="journal article" date="2020" name="Nature">
        <title>Six reference-quality genomes reveal evolution of bat adaptations.</title>
        <authorList>
            <person name="Jebb D."/>
            <person name="Huang Z."/>
            <person name="Pippel M."/>
            <person name="Hughes G.M."/>
            <person name="Lavrichenko K."/>
            <person name="Devanna P."/>
            <person name="Winkler S."/>
            <person name="Jermiin L.S."/>
            <person name="Skirmuntt E.C."/>
            <person name="Katzourakis A."/>
            <person name="Burkitt-Gray L."/>
            <person name="Ray D.A."/>
            <person name="Sullivan K.A.M."/>
            <person name="Roscito J.G."/>
            <person name="Kirilenko B.M."/>
            <person name="Davalos L.M."/>
            <person name="Corthals A.P."/>
            <person name="Power M.L."/>
            <person name="Jones G."/>
            <person name="Ransome R.D."/>
            <person name="Dechmann D.K.N."/>
            <person name="Locatelli A.G."/>
            <person name="Puechmaille S.J."/>
            <person name="Fedrigo O."/>
            <person name="Jarvis E.D."/>
            <person name="Hiller M."/>
            <person name="Vernes S.C."/>
            <person name="Myers E.W."/>
            <person name="Teeling E.C."/>
        </authorList>
    </citation>
    <scope>NUCLEOTIDE SEQUENCE [LARGE SCALE GENOMIC DNA]</scope>
    <source>
        <strain evidence="1">MPipKuh1</strain>
        <tissue evidence="1">Flight muscle</tissue>
    </source>
</reference>
<gene>
    <name evidence="1" type="ORF">mPipKuh1_008860</name>
</gene>
<organism evidence="1 2">
    <name type="scientific">Pipistrellus kuhlii</name>
    <name type="common">Kuhl's pipistrelle</name>
    <dbReference type="NCBI Taxonomy" id="59472"/>
    <lineage>
        <taxon>Eukaryota</taxon>
        <taxon>Metazoa</taxon>
        <taxon>Chordata</taxon>
        <taxon>Craniata</taxon>
        <taxon>Vertebrata</taxon>
        <taxon>Euteleostomi</taxon>
        <taxon>Mammalia</taxon>
        <taxon>Eutheria</taxon>
        <taxon>Laurasiatheria</taxon>
        <taxon>Chiroptera</taxon>
        <taxon>Yangochiroptera</taxon>
        <taxon>Vespertilionidae</taxon>
        <taxon>Pipistrellus</taxon>
    </lineage>
</organism>
<accession>A0A7J8A8K2</accession>
<name>A0A7J8A8K2_PIPKU</name>
<dbReference type="AlphaFoldDB" id="A0A7J8A8K2"/>
<evidence type="ECO:0000313" key="1">
    <source>
        <dbReference type="EMBL" id="KAF6382496.1"/>
    </source>
</evidence>
<dbReference type="Proteomes" id="UP000558488">
    <property type="component" value="Unassembled WGS sequence"/>
</dbReference>
<keyword evidence="2" id="KW-1185">Reference proteome</keyword>
<proteinExistence type="predicted"/>
<protein>
    <submittedName>
        <fullName evidence="1">Uncharacterized protein</fullName>
    </submittedName>
</protein>
<evidence type="ECO:0000313" key="2">
    <source>
        <dbReference type="Proteomes" id="UP000558488"/>
    </source>
</evidence>